<dbReference type="AlphaFoldDB" id="A0AAV2TMC4"/>
<comment type="caution">
    <text evidence="1">The sequence shown here is derived from an EMBL/GenBank/DDBJ whole genome shotgun (WGS) entry which is preliminary data.</text>
</comment>
<proteinExistence type="predicted"/>
<name>A0AAV2TMC4_CALDB</name>
<reference evidence="1" key="1">
    <citation type="submission" date="2024-06" db="EMBL/GenBank/DDBJ databases">
        <authorList>
            <person name="Liu X."/>
            <person name="Lenzi L."/>
            <person name="Haldenby T S."/>
            <person name="Uol C."/>
        </authorList>
    </citation>
    <scope>NUCLEOTIDE SEQUENCE</scope>
</reference>
<protein>
    <submittedName>
        <fullName evidence="1">Uncharacterized protein</fullName>
    </submittedName>
</protein>
<evidence type="ECO:0000313" key="1">
    <source>
        <dbReference type="EMBL" id="CAL5138425.1"/>
    </source>
</evidence>
<sequence length="102" mass="11705">MFSLRGDKIHGLLNVSNEGLSTIKNVKEVRKSVLKASDIKIHKRNTSGEMNLLFSHQLGVHFVRRPTDVIILCRKTASQKVNKVKGYQQHMQTRTATRHVWI</sequence>
<gene>
    <name evidence="1" type="ORF">CDAUBV1_LOCUS13247</name>
</gene>
<organism evidence="1 2">
    <name type="scientific">Calicophoron daubneyi</name>
    <name type="common">Rumen fluke</name>
    <name type="synonym">Paramphistomum daubneyi</name>
    <dbReference type="NCBI Taxonomy" id="300641"/>
    <lineage>
        <taxon>Eukaryota</taxon>
        <taxon>Metazoa</taxon>
        <taxon>Spiralia</taxon>
        <taxon>Lophotrochozoa</taxon>
        <taxon>Platyhelminthes</taxon>
        <taxon>Trematoda</taxon>
        <taxon>Digenea</taxon>
        <taxon>Plagiorchiida</taxon>
        <taxon>Pronocephalata</taxon>
        <taxon>Paramphistomoidea</taxon>
        <taxon>Paramphistomidae</taxon>
        <taxon>Calicophoron</taxon>
    </lineage>
</organism>
<dbReference type="EMBL" id="CAXLJL010000489">
    <property type="protein sequence ID" value="CAL5138425.1"/>
    <property type="molecule type" value="Genomic_DNA"/>
</dbReference>
<dbReference type="Proteomes" id="UP001497525">
    <property type="component" value="Unassembled WGS sequence"/>
</dbReference>
<accession>A0AAV2TMC4</accession>
<evidence type="ECO:0000313" key="2">
    <source>
        <dbReference type="Proteomes" id="UP001497525"/>
    </source>
</evidence>